<keyword evidence="2" id="KW-0472">Membrane</keyword>
<feature type="compositionally biased region" description="Polar residues" evidence="1">
    <location>
        <begin position="1"/>
        <end position="12"/>
    </location>
</feature>
<dbReference type="Proteomes" id="UP001346869">
    <property type="component" value="Unassembled WGS sequence"/>
</dbReference>
<evidence type="ECO:0000256" key="2">
    <source>
        <dbReference type="SAM" id="Phobius"/>
    </source>
</evidence>
<feature type="transmembrane region" description="Helical" evidence="2">
    <location>
        <begin position="24"/>
        <end position="44"/>
    </location>
</feature>
<accession>A0AAN7XSQ1</accession>
<reference evidence="3 4" key="1">
    <citation type="journal article" date="2023" name="Genes (Basel)">
        <title>Chromosome-Level Genome Assembly and Circadian Gene Repertoire of the Patagonia Blennie Eleginops maclovinus-The Closest Ancestral Proxy of Antarctic Cryonotothenioids.</title>
        <authorList>
            <person name="Cheng C.C."/>
            <person name="Rivera-Colon A.G."/>
            <person name="Minhas B.F."/>
            <person name="Wilson L."/>
            <person name="Rayamajhi N."/>
            <person name="Vargas-Chacoff L."/>
            <person name="Catchen J.M."/>
        </authorList>
    </citation>
    <scope>NUCLEOTIDE SEQUENCE [LARGE SCALE GENOMIC DNA]</scope>
    <source>
        <strain evidence="3">JMC-PN-2008</strain>
    </source>
</reference>
<dbReference type="EMBL" id="JAUZQC010000009">
    <property type="protein sequence ID" value="KAK5866256.1"/>
    <property type="molecule type" value="Genomic_DNA"/>
</dbReference>
<dbReference type="AlphaFoldDB" id="A0AAN7XSQ1"/>
<proteinExistence type="predicted"/>
<comment type="caution">
    <text evidence="3">The sequence shown here is derived from an EMBL/GenBank/DDBJ whole genome shotgun (WGS) entry which is preliminary data.</text>
</comment>
<organism evidence="3 4">
    <name type="scientific">Eleginops maclovinus</name>
    <name type="common">Patagonian blennie</name>
    <name type="synonym">Eleginus maclovinus</name>
    <dbReference type="NCBI Taxonomy" id="56733"/>
    <lineage>
        <taxon>Eukaryota</taxon>
        <taxon>Metazoa</taxon>
        <taxon>Chordata</taxon>
        <taxon>Craniata</taxon>
        <taxon>Vertebrata</taxon>
        <taxon>Euteleostomi</taxon>
        <taxon>Actinopterygii</taxon>
        <taxon>Neopterygii</taxon>
        <taxon>Teleostei</taxon>
        <taxon>Neoteleostei</taxon>
        <taxon>Acanthomorphata</taxon>
        <taxon>Eupercaria</taxon>
        <taxon>Perciformes</taxon>
        <taxon>Notothenioidei</taxon>
        <taxon>Eleginopidae</taxon>
        <taxon>Eleginops</taxon>
    </lineage>
</organism>
<feature type="compositionally biased region" description="Polar residues" evidence="1">
    <location>
        <begin position="137"/>
        <end position="159"/>
    </location>
</feature>
<reference evidence="3 4" key="2">
    <citation type="journal article" date="2023" name="Mol. Biol. Evol.">
        <title>Genomics of Secondarily Temperate Adaptation in the Only Non-Antarctic Icefish.</title>
        <authorList>
            <person name="Rivera-Colon A.G."/>
            <person name="Rayamajhi N."/>
            <person name="Minhas B.F."/>
            <person name="Madrigal G."/>
            <person name="Bilyk K.T."/>
            <person name="Yoon V."/>
            <person name="Hune M."/>
            <person name="Gregory S."/>
            <person name="Cheng C.H.C."/>
            <person name="Catchen J.M."/>
        </authorList>
    </citation>
    <scope>NUCLEOTIDE SEQUENCE [LARGE SCALE GENOMIC DNA]</scope>
    <source>
        <strain evidence="3">JMC-PN-2008</strain>
    </source>
</reference>
<name>A0AAN7XSQ1_ELEMC</name>
<evidence type="ECO:0000256" key="1">
    <source>
        <dbReference type="SAM" id="MobiDB-lite"/>
    </source>
</evidence>
<keyword evidence="2" id="KW-1133">Transmembrane helix</keyword>
<evidence type="ECO:0000313" key="3">
    <source>
        <dbReference type="EMBL" id="KAK5866256.1"/>
    </source>
</evidence>
<keyword evidence="4" id="KW-1185">Reference proteome</keyword>
<evidence type="ECO:0000313" key="4">
    <source>
        <dbReference type="Proteomes" id="UP001346869"/>
    </source>
</evidence>
<keyword evidence="2" id="KW-0812">Transmembrane</keyword>
<feature type="region of interest" description="Disordered" evidence="1">
    <location>
        <begin position="1"/>
        <end position="20"/>
    </location>
</feature>
<sequence>MTATPPLCTQATNKEEKGKDATSLTAGIAVGCVALLTIVLVLILCRHKLPRTKACCAADESSELRTTAEHNREEIPEVRLYEEIQMSNQQANSGNTLPSVYATINPPADPLHYASVNFKTDSDLALTDKNTDTNKNGTLASDYSSISPFQGLTQPPPLTEQTLYSTIRKSEQ</sequence>
<feature type="region of interest" description="Disordered" evidence="1">
    <location>
        <begin position="129"/>
        <end position="159"/>
    </location>
</feature>
<protein>
    <submittedName>
        <fullName evidence="3">Uncharacterized protein</fullName>
    </submittedName>
</protein>
<gene>
    <name evidence="3" type="ORF">PBY51_020462</name>
</gene>